<accession>A0A369JGT1</accession>
<dbReference type="AlphaFoldDB" id="A0A369JGT1"/>
<reference evidence="1" key="1">
    <citation type="submission" date="2018-04" db="EMBL/GenBank/DDBJ databases">
        <title>Whole genome sequencing of Hypsizygus marmoreus.</title>
        <authorList>
            <person name="Choi I.-G."/>
            <person name="Min B."/>
            <person name="Kim J.-G."/>
            <person name="Kim S."/>
            <person name="Oh Y.-L."/>
            <person name="Kong W.-S."/>
            <person name="Park H."/>
            <person name="Jeong J."/>
            <person name="Song E.-S."/>
        </authorList>
    </citation>
    <scope>NUCLEOTIDE SEQUENCE [LARGE SCALE GENOMIC DNA]</scope>
    <source>
        <strain evidence="1">51987-8</strain>
    </source>
</reference>
<proteinExistence type="predicted"/>
<dbReference type="EMBL" id="LUEZ02000068">
    <property type="protein sequence ID" value="RDB20410.1"/>
    <property type="molecule type" value="Genomic_DNA"/>
</dbReference>
<comment type="caution">
    <text evidence="1">The sequence shown here is derived from an EMBL/GenBank/DDBJ whole genome shotgun (WGS) entry which is preliminary data.</text>
</comment>
<keyword evidence="2" id="KW-1185">Reference proteome</keyword>
<dbReference type="OrthoDB" id="3364670at2759"/>
<dbReference type="InParanoid" id="A0A369JGT1"/>
<gene>
    <name evidence="1" type="ORF">Hypma_012509</name>
</gene>
<protein>
    <submittedName>
        <fullName evidence="1">Uncharacterized protein</fullName>
    </submittedName>
</protein>
<dbReference type="Proteomes" id="UP000076154">
    <property type="component" value="Unassembled WGS sequence"/>
</dbReference>
<dbReference type="STRING" id="39966.A0A369JGT1"/>
<organism evidence="1 2">
    <name type="scientific">Hypsizygus marmoreus</name>
    <name type="common">White beech mushroom</name>
    <name type="synonym">Agaricus marmoreus</name>
    <dbReference type="NCBI Taxonomy" id="39966"/>
    <lineage>
        <taxon>Eukaryota</taxon>
        <taxon>Fungi</taxon>
        <taxon>Dikarya</taxon>
        <taxon>Basidiomycota</taxon>
        <taxon>Agaricomycotina</taxon>
        <taxon>Agaricomycetes</taxon>
        <taxon>Agaricomycetidae</taxon>
        <taxon>Agaricales</taxon>
        <taxon>Tricholomatineae</taxon>
        <taxon>Lyophyllaceae</taxon>
        <taxon>Hypsizygus</taxon>
    </lineage>
</organism>
<sequence>MAVEEAIRLCKTRDIHKRRVEELEAITGPNKDADMFVDAEMHLDGARTALERASVNVLAKERALGVDSHAELLRLDECSTVKTRLREKLRARKFELDRLEHSFHKQVNDEKVNAHTESSVRRRDPSIQQLARNYNTPAIKWPSSFKIIRLHGLLNDVGLNDDPSDMAPPPWLCDDKRRLQHEYRSMREWFAEEWKVINVVLRSTEDESLRYQVQQRRRDLCSLCAVWKKSVQSLDVGRDPLPPWGPTQQEILEVIWPVSWLHSMKMQMTLAVETI</sequence>
<name>A0A369JGT1_HYPMA</name>
<evidence type="ECO:0000313" key="1">
    <source>
        <dbReference type="EMBL" id="RDB20410.1"/>
    </source>
</evidence>
<evidence type="ECO:0000313" key="2">
    <source>
        <dbReference type="Proteomes" id="UP000076154"/>
    </source>
</evidence>